<name>A0A149Q0Q3_9BURK</name>
<keyword evidence="4" id="KW-1185">Reference proteome</keyword>
<comment type="caution">
    <text evidence="3">The sequence shown here is derived from an EMBL/GenBank/DDBJ whole genome shotgun (WGS) entry which is preliminary data.</text>
</comment>
<reference evidence="3 4" key="1">
    <citation type="journal article" date="2015" name="Int. J. Syst. Evol. Microbiol.">
        <title>Burkholderia monticola sp. nov., isolated from mountain soil.</title>
        <authorList>
            <person name="Baek I."/>
            <person name="Seo B."/>
            <person name="Lee I."/>
            <person name="Yi H."/>
            <person name="Chun J."/>
        </authorList>
    </citation>
    <scope>NUCLEOTIDE SEQUENCE [LARGE SCALE GENOMIC DNA]</scope>
    <source>
        <strain evidence="3 4">JC2948</strain>
    </source>
</reference>
<dbReference type="AlphaFoldDB" id="A0A149Q0Q3"/>
<organism evidence="3 4">
    <name type="scientific">Paraburkholderia monticola</name>
    <dbReference type="NCBI Taxonomy" id="1399968"/>
    <lineage>
        <taxon>Bacteria</taxon>
        <taxon>Pseudomonadati</taxon>
        <taxon>Pseudomonadota</taxon>
        <taxon>Betaproteobacteria</taxon>
        <taxon>Burkholderiales</taxon>
        <taxon>Burkholderiaceae</taxon>
        <taxon>Paraburkholderia</taxon>
    </lineage>
</organism>
<feature type="region of interest" description="Disordered" evidence="1">
    <location>
        <begin position="29"/>
        <end position="96"/>
    </location>
</feature>
<evidence type="ECO:0000313" key="4">
    <source>
        <dbReference type="Proteomes" id="UP000075613"/>
    </source>
</evidence>
<dbReference type="EMBL" id="LRBG01000002">
    <property type="protein sequence ID" value="KXU90859.1"/>
    <property type="molecule type" value="Genomic_DNA"/>
</dbReference>
<feature type="signal peptide" evidence="2">
    <location>
        <begin position="1"/>
        <end position="25"/>
    </location>
</feature>
<accession>A0A149Q0Q3</accession>
<dbReference type="Proteomes" id="UP000075613">
    <property type="component" value="Unassembled WGS sequence"/>
</dbReference>
<feature type="chain" id="PRO_5007551808" evidence="2">
    <location>
        <begin position="26"/>
        <end position="602"/>
    </location>
</feature>
<keyword evidence="2" id="KW-0732">Signal</keyword>
<dbReference type="SUPFAM" id="SSF50998">
    <property type="entry name" value="Quinoprotein alcohol dehydrogenase-like"/>
    <property type="match status" value="2"/>
</dbReference>
<evidence type="ECO:0000256" key="2">
    <source>
        <dbReference type="SAM" id="SignalP"/>
    </source>
</evidence>
<dbReference type="SMART" id="SM00564">
    <property type="entry name" value="PQQ"/>
    <property type="match status" value="2"/>
</dbReference>
<sequence length="602" mass="60435">MVSLRPLRRTCLLGVAIAAAAIAAANCGGGGGGNSSAPTGSSVGSGSGAAGASSPSAASGGGTSTTGGGTTTGSTGTSGSGSGTSTGSGSGTSMGGTSMAAVQDVLTYHDDIARTGQNLSETRLTPANVTASTFGKVGFFTVDGKVDAQPLFVGSLAIAGGTHNVLYVATENDSVFAFDADTGATLWQASTLRTGETPSDDLGCTQIVNTIGVTSTPVIDRSRGTHGTIYVVAMSKDAAGGYHQRIHALDLATGAELLNGPTEITASYPGGGAGNTNGVVPFTPSLYAERAALLQLGNTVYTTWTSHCDNGGYTGWIMSYSADTLQQTSVLNVTPNGIGGSVWMSGAGPASDGSSIYLLDANGTFDTTLNASGFPASSDFGNAFLKLGTSGGLSVADYFAMTNVVEESNGDIDLGSGGALVLPDLTDANGTVQHLTLGAGKDSTVYVLNRDSMGKFNATTDNIYQEIPAQLAGGEWGMPAYFNGRVYFGTVGDHLKAFTVTNAKLSITPSAQSAMTFAYPGTTPSVSANGTANGIVWAAENGTVAALHAFDPITLNELYNSNQMGTRDQFGTGNKFITPLIANGKVYVGTTNGVAVFGLLGG</sequence>
<protein>
    <submittedName>
        <fullName evidence="3">Pyrrolo-quinoline quinone</fullName>
    </submittedName>
</protein>
<evidence type="ECO:0000256" key="1">
    <source>
        <dbReference type="SAM" id="MobiDB-lite"/>
    </source>
</evidence>
<dbReference type="InterPro" id="IPR011047">
    <property type="entry name" value="Quinoprotein_ADH-like_sf"/>
</dbReference>
<dbReference type="InterPro" id="IPR015943">
    <property type="entry name" value="WD40/YVTN_repeat-like_dom_sf"/>
</dbReference>
<dbReference type="STRING" id="1399968.CI15_02845"/>
<dbReference type="OrthoDB" id="282145at2"/>
<evidence type="ECO:0000313" key="3">
    <source>
        <dbReference type="EMBL" id="KXU90859.1"/>
    </source>
</evidence>
<feature type="compositionally biased region" description="Gly residues" evidence="1">
    <location>
        <begin position="59"/>
        <end position="94"/>
    </location>
</feature>
<dbReference type="Gene3D" id="2.130.10.10">
    <property type="entry name" value="YVTN repeat-like/Quinoprotein amine dehydrogenase"/>
    <property type="match status" value="2"/>
</dbReference>
<dbReference type="RefSeq" id="WP_062124154.1">
    <property type="nucleotide sequence ID" value="NZ_LRBG01000002.1"/>
</dbReference>
<gene>
    <name evidence="3" type="ORF">CI15_02845</name>
</gene>
<proteinExistence type="predicted"/>
<dbReference type="InterPro" id="IPR018391">
    <property type="entry name" value="PQQ_b-propeller_rpt"/>
</dbReference>